<dbReference type="EMBL" id="JACHBC010000025">
    <property type="protein sequence ID" value="MBB5564584.1"/>
    <property type="molecule type" value="Genomic_DNA"/>
</dbReference>
<gene>
    <name evidence="1" type="ORF">GGI59_006293</name>
</gene>
<evidence type="ECO:0000313" key="1">
    <source>
        <dbReference type="EMBL" id="MBB5564584.1"/>
    </source>
</evidence>
<reference evidence="1 2" key="1">
    <citation type="submission" date="2020-08" db="EMBL/GenBank/DDBJ databases">
        <title>Genomic Encyclopedia of Type Strains, Phase IV (KMG-V): Genome sequencing to study the core and pangenomes of soil and plant-associated prokaryotes.</title>
        <authorList>
            <person name="Whitman W."/>
        </authorList>
    </citation>
    <scope>NUCLEOTIDE SEQUENCE [LARGE SCALE GENOMIC DNA]</scope>
    <source>
        <strain evidence="1 2">SEMIA 4034</strain>
    </source>
</reference>
<evidence type="ECO:0000313" key="2">
    <source>
        <dbReference type="Proteomes" id="UP000528824"/>
    </source>
</evidence>
<keyword evidence="2" id="KW-1185">Reference proteome</keyword>
<evidence type="ECO:0008006" key="3">
    <source>
        <dbReference type="Google" id="ProtNLM"/>
    </source>
</evidence>
<protein>
    <recommendedName>
        <fullName evidence="3">4-hydroxythreonine-4-phosphate dehydrogenase</fullName>
    </recommendedName>
</protein>
<comment type="caution">
    <text evidence="1">The sequence shown here is derived from an EMBL/GenBank/DDBJ whole genome shotgun (WGS) entry which is preliminary data.</text>
</comment>
<name>A0A7W9CYH2_9HYPH</name>
<dbReference type="Proteomes" id="UP000528824">
    <property type="component" value="Unassembled WGS sequence"/>
</dbReference>
<proteinExistence type="predicted"/>
<dbReference type="Gene3D" id="3.20.20.70">
    <property type="entry name" value="Aldolase class I"/>
    <property type="match status" value="1"/>
</dbReference>
<dbReference type="SUPFAM" id="SSF51569">
    <property type="entry name" value="Aldolase"/>
    <property type="match status" value="1"/>
</dbReference>
<organism evidence="1 2">
    <name type="scientific">Rhizobium lentis</name>
    <dbReference type="NCBI Taxonomy" id="1138194"/>
    <lineage>
        <taxon>Bacteria</taxon>
        <taxon>Pseudomonadati</taxon>
        <taxon>Pseudomonadota</taxon>
        <taxon>Alphaproteobacteria</taxon>
        <taxon>Hyphomicrobiales</taxon>
        <taxon>Rhizobiaceae</taxon>
        <taxon>Rhizobium/Agrobacterium group</taxon>
        <taxon>Rhizobium</taxon>
    </lineage>
</organism>
<sequence>MLSMPQNSPIFIFMLTNQDRTVADAAERLKDVLAAGIKHVGFKDIGLPFDKLLVLASAVKAAGASLYLEVVSLDEESERRSAQAAVDLGVDILMGGTRPNVVLPVIAGKNIRYYPFPGKIVGHPSKLEGTIETIVDSARQLTAIEGVSGLDLLAYRFDGDVESLITRVCRAIGKPVVVAGSIDSPERMAAVVRSGAAGFTIGTAAFNGAFSGSSNLRMEIETEIDVLKRIQADAGDVARSALISN</sequence>
<dbReference type="AlphaFoldDB" id="A0A7W9CYH2"/>
<accession>A0A7W9CYH2</accession>
<dbReference type="InterPro" id="IPR013785">
    <property type="entry name" value="Aldolase_TIM"/>
</dbReference>